<dbReference type="RefSeq" id="WP_092994923.1">
    <property type="nucleotide sequence ID" value="NZ_FMWD01000004.1"/>
</dbReference>
<dbReference type="EMBL" id="FMWD01000004">
    <property type="protein sequence ID" value="SCZ57932.1"/>
    <property type="molecule type" value="Genomic_DNA"/>
</dbReference>
<dbReference type="Proteomes" id="UP000199648">
    <property type="component" value="Unassembled WGS sequence"/>
</dbReference>
<evidence type="ECO:0008006" key="3">
    <source>
        <dbReference type="Google" id="ProtNLM"/>
    </source>
</evidence>
<organism evidence="1 2">
    <name type="scientific">Thiohalomonas denitrificans</name>
    <dbReference type="NCBI Taxonomy" id="415747"/>
    <lineage>
        <taxon>Bacteria</taxon>
        <taxon>Pseudomonadati</taxon>
        <taxon>Pseudomonadota</taxon>
        <taxon>Gammaproteobacteria</taxon>
        <taxon>Thiohalomonadales</taxon>
        <taxon>Thiohalomonadaceae</taxon>
        <taxon>Thiohalomonas</taxon>
    </lineage>
</organism>
<dbReference type="PROSITE" id="PS51257">
    <property type="entry name" value="PROKAR_LIPOPROTEIN"/>
    <property type="match status" value="1"/>
</dbReference>
<proteinExistence type="predicted"/>
<evidence type="ECO:0000313" key="1">
    <source>
        <dbReference type="EMBL" id="SCZ57932.1"/>
    </source>
</evidence>
<gene>
    <name evidence="1" type="ORF">SAMN03097708_01550</name>
</gene>
<sequence>MRFAISFAAAVALSGCTSIGVTSMDEQRDVRLITYESIQQVDAACRGAGYKALPFPLSIVQGCAVYTSKSCTVYARTPGNDHDEDAFRLLGHEAFHCFAGDWHHDQQKATVSIQRSRSTETRPGTEIAASVKTEPVVQQPFNGTDPF</sequence>
<name>A0A1G5Q8F2_9GAMM</name>
<keyword evidence="2" id="KW-1185">Reference proteome</keyword>
<evidence type="ECO:0000313" key="2">
    <source>
        <dbReference type="Proteomes" id="UP000199648"/>
    </source>
</evidence>
<dbReference type="AlphaFoldDB" id="A0A1G5Q8F2"/>
<reference evidence="1 2" key="1">
    <citation type="submission" date="2016-10" db="EMBL/GenBank/DDBJ databases">
        <authorList>
            <person name="de Groot N.N."/>
        </authorList>
    </citation>
    <scope>NUCLEOTIDE SEQUENCE [LARGE SCALE GENOMIC DNA]</scope>
    <source>
        <strain evidence="1 2">HLD2</strain>
    </source>
</reference>
<protein>
    <recommendedName>
        <fullName evidence="3">Lipoprotein</fullName>
    </recommendedName>
</protein>
<accession>A0A1G5Q8F2</accession>